<dbReference type="FunFam" id="2.10.25.10:FF:000294">
    <property type="entry name" value="Delta-like protein"/>
    <property type="match status" value="1"/>
</dbReference>
<feature type="disulfide bond" evidence="14">
    <location>
        <begin position="382"/>
        <end position="394"/>
    </location>
</feature>
<feature type="disulfide bond" evidence="13">
    <location>
        <begin position="1348"/>
        <end position="1357"/>
    </location>
</feature>
<dbReference type="Pfam" id="PF01414">
    <property type="entry name" value="DSL"/>
    <property type="match status" value="1"/>
</dbReference>
<keyword evidence="23" id="KW-1185">Reference proteome</keyword>
<keyword evidence="5 15" id="KW-0812">Transmembrane</keyword>
<dbReference type="InterPro" id="IPR011651">
    <property type="entry name" value="Notch_ligand_N"/>
</dbReference>
<keyword evidence="11 13" id="KW-1015">Disulfide bond</keyword>
<dbReference type="Gene3D" id="3.60.10.10">
    <property type="entry name" value="Endonuclease/exonuclease/phosphatase"/>
    <property type="match status" value="1"/>
</dbReference>
<dbReference type="Pfam" id="PF21700">
    <property type="entry name" value="EGF_DL_JAG"/>
    <property type="match status" value="1"/>
</dbReference>
<feature type="domain" description="EGF-like" evidence="19">
    <location>
        <begin position="1322"/>
        <end position="1358"/>
    </location>
</feature>
<dbReference type="SUPFAM" id="SSF57196">
    <property type="entry name" value="EGF/Laminin"/>
    <property type="match status" value="6"/>
</dbReference>
<dbReference type="InterPro" id="IPR013032">
    <property type="entry name" value="EGF-like_CS"/>
</dbReference>
<dbReference type="FunFam" id="2.10.25.10:FF:000146">
    <property type="entry name" value="Putative neurogenic locus notch"/>
    <property type="match status" value="1"/>
</dbReference>
<feature type="domain" description="EGF-like" evidence="19">
    <location>
        <begin position="1393"/>
        <end position="1431"/>
    </location>
</feature>
<comment type="function">
    <text evidence="15">Putative Notch ligand involved in the mediation of Notch signaling.</text>
</comment>
<dbReference type="CDD" id="cd01650">
    <property type="entry name" value="RT_nLTR_like"/>
    <property type="match status" value="1"/>
</dbReference>
<dbReference type="PROSITE" id="PS01187">
    <property type="entry name" value="EGF_CA"/>
    <property type="match status" value="1"/>
</dbReference>
<evidence type="ECO:0000256" key="2">
    <source>
        <dbReference type="ARBA" id="ARBA00010879"/>
    </source>
</evidence>
<feature type="coiled-coil region" evidence="16">
    <location>
        <begin position="776"/>
        <end position="810"/>
    </location>
</feature>
<accession>A0AAE0RBC0</accession>
<proteinExistence type="inferred from homology"/>
<comment type="subcellular location">
    <subcellularLocation>
        <location evidence="1 15">Membrane</location>
        <topology evidence="1 15">Single-pass type I membrane protein</topology>
    </subcellularLocation>
</comment>
<dbReference type="InterPro" id="IPR018097">
    <property type="entry name" value="EGF_Ca-bd_CS"/>
</dbReference>
<evidence type="ECO:0000256" key="5">
    <source>
        <dbReference type="ARBA" id="ARBA00022692"/>
    </source>
</evidence>
<keyword evidence="3 15" id="KW-0217">Developmental protein</keyword>
<evidence type="ECO:0000256" key="14">
    <source>
        <dbReference type="PROSITE-ProRule" id="PRU00377"/>
    </source>
</evidence>
<evidence type="ECO:0000256" key="12">
    <source>
        <dbReference type="ARBA" id="ARBA00023180"/>
    </source>
</evidence>
<evidence type="ECO:0000256" key="17">
    <source>
        <dbReference type="SAM" id="MobiDB-lite"/>
    </source>
</evidence>
<evidence type="ECO:0000256" key="7">
    <source>
        <dbReference type="ARBA" id="ARBA00022737"/>
    </source>
</evidence>
<evidence type="ECO:0000256" key="3">
    <source>
        <dbReference type="ARBA" id="ARBA00022473"/>
    </source>
</evidence>
<dbReference type="Pfam" id="PF00008">
    <property type="entry name" value="EGF"/>
    <property type="match status" value="3"/>
</dbReference>
<dbReference type="PANTHER" id="PTHR47027">
    <property type="entry name" value="REVERSE TRANSCRIPTASE DOMAIN-CONTAINING PROTEIN"/>
    <property type="match status" value="1"/>
</dbReference>
<gene>
    <name evidence="22" type="ORF">QTP70_015543</name>
</gene>
<feature type="domain" description="EGF-like" evidence="19">
    <location>
        <begin position="556"/>
        <end position="592"/>
    </location>
</feature>
<dbReference type="SMART" id="SM00181">
    <property type="entry name" value="EGF"/>
    <property type="match status" value="9"/>
</dbReference>
<comment type="caution">
    <text evidence="22">The sequence shown here is derived from an EMBL/GenBank/DDBJ whole genome shotgun (WGS) entry which is preliminary data.</text>
</comment>
<feature type="disulfide bond" evidence="13">
    <location>
        <begin position="544"/>
        <end position="553"/>
    </location>
</feature>
<comment type="caution">
    <text evidence="13">Lacks conserved residue(s) required for the propagation of feature annotation.</text>
</comment>
<feature type="compositionally biased region" description="Pro residues" evidence="17">
    <location>
        <begin position="1587"/>
        <end position="1600"/>
    </location>
</feature>
<evidence type="ECO:0000256" key="16">
    <source>
        <dbReference type="SAM" id="Coils"/>
    </source>
</evidence>
<dbReference type="Pfam" id="PF00078">
    <property type="entry name" value="RVT_1"/>
    <property type="match status" value="1"/>
</dbReference>
<organism evidence="22 23">
    <name type="scientific">Hemibagrus guttatus</name>
    <dbReference type="NCBI Taxonomy" id="175788"/>
    <lineage>
        <taxon>Eukaryota</taxon>
        <taxon>Metazoa</taxon>
        <taxon>Chordata</taxon>
        <taxon>Craniata</taxon>
        <taxon>Vertebrata</taxon>
        <taxon>Euteleostomi</taxon>
        <taxon>Actinopterygii</taxon>
        <taxon>Neopterygii</taxon>
        <taxon>Teleostei</taxon>
        <taxon>Ostariophysi</taxon>
        <taxon>Siluriformes</taxon>
        <taxon>Bagridae</taxon>
        <taxon>Hemibagrus</taxon>
    </lineage>
</organism>
<dbReference type="GO" id="GO:0007219">
    <property type="term" value="P:Notch signaling pathway"/>
    <property type="evidence" value="ECO:0007669"/>
    <property type="project" value="UniProtKB-KW"/>
</dbReference>
<evidence type="ECO:0000256" key="11">
    <source>
        <dbReference type="ARBA" id="ARBA00023157"/>
    </source>
</evidence>
<name>A0AAE0RBC0_9TELE</name>
<dbReference type="FunFam" id="2.10.25.10:FF:000061">
    <property type="entry name" value="Delta-like protein"/>
    <property type="match status" value="1"/>
</dbReference>
<dbReference type="PROSITE" id="PS00010">
    <property type="entry name" value="ASX_HYDROXYL"/>
    <property type="match status" value="1"/>
</dbReference>
<evidence type="ECO:0000256" key="6">
    <source>
        <dbReference type="ARBA" id="ARBA00022729"/>
    </source>
</evidence>
<keyword evidence="12" id="KW-0325">Glycoprotein</keyword>
<dbReference type="FunFam" id="2.10.25.140:FF:000001">
    <property type="entry name" value="Delta-like protein"/>
    <property type="match status" value="1"/>
</dbReference>
<dbReference type="Pfam" id="PF07657">
    <property type="entry name" value="MNNL"/>
    <property type="match status" value="1"/>
</dbReference>
<dbReference type="Gene3D" id="2.10.25.10">
    <property type="entry name" value="Laminin"/>
    <property type="match status" value="8"/>
</dbReference>
<dbReference type="SMART" id="SM00051">
    <property type="entry name" value="DSL"/>
    <property type="match status" value="1"/>
</dbReference>
<evidence type="ECO:0000259" key="21">
    <source>
        <dbReference type="PROSITE" id="PS51051"/>
    </source>
</evidence>
<dbReference type="InterPro" id="IPR043502">
    <property type="entry name" value="DNA/RNA_pol_sf"/>
</dbReference>
<feature type="domain" description="EGF-like" evidence="19">
    <location>
        <begin position="518"/>
        <end position="554"/>
    </location>
</feature>
<dbReference type="PROSITE" id="PS50878">
    <property type="entry name" value="RT_POL"/>
    <property type="match status" value="1"/>
</dbReference>
<dbReference type="GO" id="GO:0031017">
    <property type="term" value="P:exocrine pancreas development"/>
    <property type="evidence" value="ECO:0007669"/>
    <property type="project" value="UniProtKB-ARBA"/>
</dbReference>
<feature type="disulfide bond" evidence="13">
    <location>
        <begin position="582"/>
        <end position="591"/>
    </location>
</feature>
<feature type="transmembrane region" description="Helical" evidence="18">
    <location>
        <begin position="1488"/>
        <end position="1513"/>
    </location>
</feature>
<feature type="domain" description="DSL" evidence="21">
    <location>
        <begin position="367"/>
        <end position="411"/>
    </location>
</feature>
<feature type="non-terminal residue" evidence="22">
    <location>
        <position position="1"/>
    </location>
</feature>
<keyword evidence="8" id="KW-0914">Notch signaling pathway</keyword>
<feature type="disulfide bond" evidence="13">
    <location>
        <begin position="1402"/>
        <end position="1419"/>
    </location>
</feature>
<dbReference type="Pfam" id="PF12661">
    <property type="entry name" value="hEGF"/>
    <property type="match status" value="3"/>
</dbReference>
<evidence type="ECO:0000256" key="8">
    <source>
        <dbReference type="ARBA" id="ARBA00022976"/>
    </source>
</evidence>
<dbReference type="GO" id="GO:0016020">
    <property type="term" value="C:membrane"/>
    <property type="evidence" value="ECO:0007669"/>
    <property type="project" value="UniProtKB-SubCell"/>
</dbReference>
<dbReference type="Proteomes" id="UP001274896">
    <property type="component" value="Unassembled WGS sequence"/>
</dbReference>
<dbReference type="GO" id="GO:0007417">
    <property type="term" value="P:central nervous system development"/>
    <property type="evidence" value="ECO:0007669"/>
    <property type="project" value="UniProtKB-ARBA"/>
</dbReference>
<dbReference type="InterPro" id="IPR000742">
    <property type="entry name" value="EGF"/>
</dbReference>
<feature type="compositionally biased region" description="Basic and acidic residues" evidence="17">
    <location>
        <begin position="265"/>
        <end position="296"/>
    </location>
</feature>
<evidence type="ECO:0000313" key="23">
    <source>
        <dbReference type="Proteomes" id="UP001274896"/>
    </source>
</evidence>
<sequence length="1632" mass="186032">SRTGLLGLKMTRDRDGLMDRGHRRTALFLLALAFQALAVHAVGMFELQIRQWQNSLGILQSGQCCDLQSSRGQRCPQSDQCDTFFRFCLKEYQSRVAALGTCTFGTGLTPVLGGNSHVMHHHGLEAGRIVIPFKYAWPSVCEMLWVVVVVVVVATVSVRKNQLEKTNLVQFQGRAERRTGAGEKEGVGKERERKAFSFVIEALDHDNETSEQEPGSLRLSQTSLGIKAGYTLDGVPTHRRAHTHSHSHTTDNLEMPINLQCMSVDRRREPVDRRREPVDRRREPVDRRREPVDRRRNLWTGGGNHRGTGARGHGGTHTRRNRTPNPGAGQEELIERVLLSTMLNPSEQWQSYKHHGRHFTLEYRLRFRCDTNYYGPQCNKFCRARDDFFGHFDCDMVGTKVCKDGWTGPECRQAVCKQGCNMVRASCTLPGECTCHYGWKGDLCDECETFPGCDHGTCKEPWQCVCDTNWGGLLCDKDLNFCGTHQPCKNSGTCTNTEPNEYQCVCQDGFRGRNCTIVEHACLTSPCMNGATCKEDQTGYSCVCADGWTGPTCSLAVLHCDSHPCGRGATCLETAQGFQCLCPPGWTGKTCQIGDEEVMGKFGVKERNLEGQMVVDFAKRMDMGVVNTYFQKREEHRVTYKSGGRSTQVDYILCRRGNLKEISDCKVVVGESVARQHRMVVCRMTLMVCKKKRSEIEKKTKWWKLKKEECCEEFRQKLRQALGGQVVLPDDWETTAEVIRETGRKVLGVSSGRRKEDKETWWWNEEVQDSIQRKRLAKKKWDMDRTEENRQEYKELQRRVKREVSKAKQKAYDELYTRLDTREGEKDLYRLARQRDRDGKDVQQVRVIKDRDGRVLTSEESVQRRWKEYFEELMNEENEREKRVEGVNSVEQKVDKIRKDEVRKALKRMKSGKAVGPDDIPVEVWKCLGEAAVEFLASLFNRVLESERMPEEWRRSVLVPIFKNKGDVQSCSNYRGIKLMSHTMKVWERVVEARLRKVVEICEQQYGFMPRKSTTDAIFALRILMEKYRDGQKELHCVFVDLEKAYDRVPREELWYCMRKSGVAEKYVRVVQDMYERSRTVVRCAVGQTEEFNVEVGLHQGSALSPFLFAIVMDQLSEEVRQESPWTMMFADDIVICSESREQVEENLERWRFALERRGMKVSRSKTEYMCVNEREGSGTVRLQGEEVKKVQEFKYLGSTVQSNGECGKEVKKRVQAGWNGWRKVSGVLCDQKISARIKGKVYRTVVRPAMLYGLETVSLRKRQESELEVAELKMLRFSLGVTRLDRIRNEYIRGTAHVGRLGDKVREARLRWFGHVQRRDNMNECETGICVNARSCRNLIGGYLCDCLPGWVGPDCDTRNTSCQDLCLNGGRCEDSHCVCLPGFTGKHCQTIVGMCDSAPCLHGGQCEEQKDEGSIVCNCPSGYTGTYCETILDPCNPNPCQKGVPCHGTESGYICACPEGYFGNECMGMKELCHGPHCQDAASGMFSVYMVLLGALALLVAIGCSACALLLSRLHRRQRPKQQPSATPPDTAINNQRQFCTLIRNIEHSSALLGPGQTQTQTILCSSARPMLQLEEIELTLPTSQAPPPNQKPDPPSVLKPSLMPKLDICNREREKLNRFHYSDNHEVEA</sequence>
<dbReference type="InterPro" id="IPR043128">
    <property type="entry name" value="Rev_trsase/Diguanyl_cyclase"/>
</dbReference>
<evidence type="ECO:0000259" key="19">
    <source>
        <dbReference type="PROSITE" id="PS50026"/>
    </source>
</evidence>
<dbReference type="Gene3D" id="3.30.70.270">
    <property type="match status" value="1"/>
</dbReference>
<keyword evidence="9 15" id="KW-1133">Transmembrane helix</keyword>
<evidence type="ECO:0000259" key="20">
    <source>
        <dbReference type="PROSITE" id="PS50878"/>
    </source>
</evidence>
<dbReference type="SUPFAM" id="SSF56672">
    <property type="entry name" value="DNA/RNA polymerases"/>
    <property type="match status" value="1"/>
</dbReference>
<keyword evidence="7 15" id="KW-0677">Repeat</keyword>
<feature type="disulfide bond" evidence="13">
    <location>
        <begin position="1364"/>
        <end position="1374"/>
    </location>
</feature>
<keyword evidence="6 15" id="KW-0732">Signal</keyword>
<dbReference type="PROSITE" id="PS00022">
    <property type="entry name" value="EGF_1"/>
    <property type="match status" value="8"/>
</dbReference>
<evidence type="ECO:0000256" key="15">
    <source>
        <dbReference type="RuleBase" id="RU280815"/>
    </source>
</evidence>
<dbReference type="GO" id="GO:0005509">
    <property type="term" value="F:calcium ion binding"/>
    <property type="evidence" value="ECO:0007669"/>
    <property type="project" value="InterPro"/>
</dbReference>
<feature type="disulfide bond" evidence="13">
    <location>
        <begin position="1381"/>
        <end position="1390"/>
    </location>
</feature>
<evidence type="ECO:0000256" key="18">
    <source>
        <dbReference type="SAM" id="Phobius"/>
    </source>
</evidence>
<dbReference type="CDD" id="cd00054">
    <property type="entry name" value="EGF_CA"/>
    <property type="match status" value="7"/>
</dbReference>
<evidence type="ECO:0000256" key="13">
    <source>
        <dbReference type="PROSITE-ProRule" id="PRU00076"/>
    </source>
</evidence>
<dbReference type="InterPro" id="IPR036691">
    <property type="entry name" value="Endo/exonu/phosph_ase_sf"/>
</dbReference>
<protein>
    <recommendedName>
        <fullName evidence="15">Delta-like protein</fullName>
    </recommendedName>
</protein>
<dbReference type="FunFam" id="2.10.25.10:FF:000018">
    <property type="entry name" value="Delta-like 1"/>
    <property type="match status" value="1"/>
</dbReference>
<reference evidence="22" key="1">
    <citation type="submission" date="2023-06" db="EMBL/GenBank/DDBJ databases">
        <title>Male Hemibagrus guttatus genome.</title>
        <authorList>
            <person name="Bian C."/>
        </authorList>
    </citation>
    <scope>NUCLEOTIDE SEQUENCE</scope>
    <source>
        <strain evidence="22">Male_cb2023</strain>
        <tissue evidence="22">Muscle</tissue>
    </source>
</reference>
<dbReference type="FunFam" id="2.10.25.10:FF:000095">
    <property type="entry name" value="Notch, isoform B"/>
    <property type="match status" value="1"/>
</dbReference>
<feature type="domain" description="Reverse transcriptase" evidence="20">
    <location>
        <begin position="942"/>
        <end position="1201"/>
    </location>
</feature>
<feature type="domain" description="EGF-like" evidence="19">
    <location>
        <begin position="478"/>
        <end position="516"/>
    </location>
</feature>
<dbReference type="InterPro" id="IPR000152">
    <property type="entry name" value="EGF-type_Asp/Asn_hydroxyl_site"/>
</dbReference>
<dbReference type="FunFam" id="2.10.25.10:FF:000012">
    <property type="entry name" value="Delta-like protein"/>
    <property type="match status" value="1"/>
</dbReference>
<feature type="disulfide bond" evidence="14">
    <location>
        <begin position="369"/>
        <end position="378"/>
    </location>
</feature>
<evidence type="ECO:0000256" key="4">
    <source>
        <dbReference type="ARBA" id="ARBA00022536"/>
    </source>
</evidence>
<evidence type="ECO:0000313" key="22">
    <source>
        <dbReference type="EMBL" id="KAK3548603.1"/>
    </source>
</evidence>
<evidence type="ECO:0000256" key="9">
    <source>
        <dbReference type="ARBA" id="ARBA00022989"/>
    </source>
</evidence>
<keyword evidence="10 15" id="KW-0472">Membrane</keyword>
<dbReference type="InterPro" id="IPR001774">
    <property type="entry name" value="DSL"/>
</dbReference>
<feature type="region of interest" description="Disordered" evidence="17">
    <location>
        <begin position="1583"/>
        <end position="1607"/>
    </location>
</feature>
<dbReference type="InterPro" id="IPR001881">
    <property type="entry name" value="EGF-like_Ca-bd_dom"/>
</dbReference>
<feature type="disulfide bond" evidence="13">
    <location>
        <begin position="1459"/>
        <end position="1468"/>
    </location>
</feature>
<dbReference type="PROSITE" id="PS51051">
    <property type="entry name" value="DSL"/>
    <property type="match status" value="1"/>
</dbReference>
<dbReference type="SMART" id="SM00179">
    <property type="entry name" value="EGF_CA"/>
    <property type="match status" value="7"/>
</dbReference>
<comment type="similarity">
    <text evidence="2">Belongs to the beta type-B retroviral polymerase family. HERV class-II K(HML-2) pol subfamily.</text>
</comment>
<keyword evidence="16" id="KW-0175">Coiled coil</keyword>
<feature type="disulfide bond" evidence="13">
    <location>
        <begin position="506"/>
        <end position="515"/>
    </location>
</feature>
<feature type="disulfide bond" evidence="13">
    <location>
        <begin position="1421"/>
        <end position="1430"/>
    </location>
</feature>
<dbReference type="Gene3D" id="2.60.40.3510">
    <property type="match status" value="2"/>
</dbReference>
<feature type="region of interest" description="Disordered" evidence="17">
    <location>
        <begin position="265"/>
        <end position="329"/>
    </location>
</feature>
<dbReference type="PANTHER" id="PTHR47027:SF28">
    <property type="entry name" value="ENDONUCLEASE-REVERSE TRANSCRIPTASE"/>
    <property type="match status" value="1"/>
</dbReference>
<feature type="compositionally biased region" description="Gly residues" evidence="17">
    <location>
        <begin position="300"/>
        <end position="313"/>
    </location>
</feature>
<dbReference type="PROSITE" id="PS01186">
    <property type="entry name" value="EGF_2"/>
    <property type="match status" value="7"/>
</dbReference>
<dbReference type="Gene3D" id="2.10.25.140">
    <property type="match status" value="1"/>
</dbReference>
<dbReference type="EMBL" id="JAUCMX010000004">
    <property type="protein sequence ID" value="KAK3548603.1"/>
    <property type="molecule type" value="Genomic_DNA"/>
</dbReference>
<feature type="domain" description="EGF-like" evidence="19">
    <location>
        <begin position="1360"/>
        <end position="1391"/>
    </location>
</feature>
<evidence type="ECO:0000256" key="10">
    <source>
        <dbReference type="ARBA" id="ARBA00023136"/>
    </source>
</evidence>
<feature type="disulfide bond" evidence="14">
    <location>
        <begin position="402"/>
        <end position="411"/>
    </location>
</feature>
<evidence type="ECO:0000256" key="1">
    <source>
        <dbReference type="ARBA" id="ARBA00004479"/>
    </source>
</evidence>
<feature type="domain" description="EGF-like" evidence="19">
    <location>
        <begin position="1433"/>
        <end position="1469"/>
    </location>
</feature>
<dbReference type="PROSITE" id="PS50026">
    <property type="entry name" value="EGF_3"/>
    <property type="match status" value="7"/>
</dbReference>
<keyword evidence="4 13" id="KW-0245">EGF-like domain</keyword>
<dbReference type="InterPro" id="IPR000477">
    <property type="entry name" value="RT_dom"/>
</dbReference>